<keyword evidence="1" id="KW-0472">Membrane</keyword>
<keyword evidence="3" id="KW-1185">Reference proteome</keyword>
<dbReference type="RefSeq" id="WP_011529759.1">
    <property type="nucleotide sequence ID" value="NC_008025.1"/>
</dbReference>
<evidence type="ECO:0000256" key="1">
    <source>
        <dbReference type="SAM" id="Phobius"/>
    </source>
</evidence>
<feature type="transmembrane region" description="Helical" evidence="1">
    <location>
        <begin position="69"/>
        <end position="86"/>
    </location>
</feature>
<feature type="transmembrane region" description="Helical" evidence="1">
    <location>
        <begin position="16"/>
        <end position="36"/>
    </location>
</feature>
<keyword evidence="1" id="KW-0812">Transmembrane</keyword>
<dbReference type="Proteomes" id="UP000002431">
    <property type="component" value="Chromosome"/>
</dbReference>
<sequence length="90" mass="9428">MTPERKSDTELAGLPAWLYPLGFWVAVALLALGALFPNLAAGAVAWVGLVPVLAAVWVAVAAWNRDRRLSVAALSALGGLAVVYMVKSLI</sequence>
<dbReference type="STRING" id="319795.Dgeo_0616"/>
<dbReference type="AlphaFoldDB" id="Q1J0R6"/>
<dbReference type="KEGG" id="dge:Dgeo_0616"/>
<protein>
    <submittedName>
        <fullName evidence="2">Uncharacterized protein</fullName>
    </submittedName>
</protein>
<dbReference type="EMBL" id="CP000359">
    <property type="protein sequence ID" value="ABF44918.1"/>
    <property type="molecule type" value="Genomic_DNA"/>
</dbReference>
<name>Q1J0R6_DEIGD</name>
<dbReference type="HOGENOM" id="CLU_189778_0_0_0"/>
<organism evidence="2 3">
    <name type="scientific">Deinococcus geothermalis (strain DSM 11300 / CIP 105573 / AG-3a)</name>
    <dbReference type="NCBI Taxonomy" id="319795"/>
    <lineage>
        <taxon>Bacteria</taxon>
        <taxon>Thermotogati</taxon>
        <taxon>Deinococcota</taxon>
        <taxon>Deinococci</taxon>
        <taxon>Deinococcales</taxon>
        <taxon>Deinococcaceae</taxon>
        <taxon>Deinococcus</taxon>
    </lineage>
</organism>
<reference evidence="2" key="1">
    <citation type="submission" date="2006-04" db="EMBL/GenBank/DDBJ databases">
        <title>Complete sequence of chromosome of Deinococcus geothermalis DSM 11300.</title>
        <authorList>
            <consortium name="US DOE Joint Genome Institute"/>
            <person name="Copeland A."/>
            <person name="Lucas S."/>
            <person name="Lapidus A."/>
            <person name="Barry K."/>
            <person name="Detter J.C."/>
            <person name="Glavina del Rio T."/>
            <person name="Hammon N."/>
            <person name="Israni S."/>
            <person name="Dalin E."/>
            <person name="Tice H."/>
            <person name="Pitluck S."/>
            <person name="Brettin T."/>
            <person name="Bruce D."/>
            <person name="Han C."/>
            <person name="Tapia R."/>
            <person name="Saunders E."/>
            <person name="Gilna P."/>
            <person name="Schmutz J."/>
            <person name="Larimer F."/>
            <person name="Land M."/>
            <person name="Hauser L."/>
            <person name="Kyrpides N."/>
            <person name="Kim E."/>
            <person name="Daly M.J."/>
            <person name="Fredrickson J.K."/>
            <person name="Makarova K.S."/>
            <person name="Gaidamakova E.K."/>
            <person name="Zhai M."/>
            <person name="Richardson P."/>
        </authorList>
    </citation>
    <scope>NUCLEOTIDE SEQUENCE</scope>
    <source>
        <strain evidence="2">DSM 11300</strain>
    </source>
</reference>
<accession>Q1J0R6</accession>
<evidence type="ECO:0000313" key="3">
    <source>
        <dbReference type="Proteomes" id="UP000002431"/>
    </source>
</evidence>
<proteinExistence type="predicted"/>
<keyword evidence="1" id="KW-1133">Transmembrane helix</keyword>
<gene>
    <name evidence="2" type="ordered locus">Dgeo_0616</name>
</gene>
<evidence type="ECO:0000313" key="2">
    <source>
        <dbReference type="EMBL" id="ABF44918.1"/>
    </source>
</evidence>
<feature type="transmembrane region" description="Helical" evidence="1">
    <location>
        <begin position="43"/>
        <end position="63"/>
    </location>
</feature>